<evidence type="ECO:0000313" key="1">
    <source>
        <dbReference type="EMBL" id="PWW04986.1"/>
    </source>
</evidence>
<sequence length="208" mass="23229">MTTYTNASLLQYYNMHRGTNKTSLTLPEVVSVGCTVIAVDVMPKSITPLHWNDGFTDISINGVQYISYPGFMDNGFPNITEQKNITNDGITFTLSGIEQDNMVLALDGAYQNAKVNFMLVILNPADNSVLEYQTMYSGYVDYVSASANNQHDSIKNELEININSIWKKLDNDPKTLAANSVHQSMHPGDNFFSLLGILHAEQTWKYKS</sequence>
<evidence type="ECO:0000313" key="2">
    <source>
        <dbReference type="Proteomes" id="UP000246744"/>
    </source>
</evidence>
<keyword evidence="2" id="KW-1185">Reference proteome</keyword>
<dbReference type="OrthoDB" id="6629944at2"/>
<gene>
    <name evidence="1" type="ORF">DES37_11482</name>
</gene>
<evidence type="ECO:0008006" key="3">
    <source>
        <dbReference type="Google" id="ProtNLM"/>
    </source>
</evidence>
<dbReference type="Proteomes" id="UP000246744">
    <property type="component" value="Unassembled WGS sequence"/>
</dbReference>
<dbReference type="AlphaFoldDB" id="A0A317PVS0"/>
<protein>
    <recommendedName>
        <fullName evidence="3">DUF2163 domain-containing protein</fullName>
    </recommendedName>
</protein>
<reference evidence="1 2" key="1">
    <citation type="submission" date="2018-05" db="EMBL/GenBank/DDBJ databases">
        <title>Genomic Encyclopedia of Type Strains, Phase IV (KMG-IV): sequencing the most valuable type-strain genomes for metagenomic binning, comparative biology and taxonomic classification.</title>
        <authorList>
            <person name="Goeker M."/>
        </authorList>
    </citation>
    <scope>NUCLEOTIDE SEQUENCE [LARGE SCALE GENOMIC DNA]</scope>
    <source>
        <strain evidence="1 2">DSM 19579</strain>
    </source>
</reference>
<name>A0A317PVS0_9ENTR</name>
<proteinExistence type="predicted"/>
<organism evidence="1 2">
    <name type="scientific">Mangrovibacter plantisponsor</name>
    <dbReference type="NCBI Taxonomy" id="451513"/>
    <lineage>
        <taxon>Bacteria</taxon>
        <taxon>Pseudomonadati</taxon>
        <taxon>Pseudomonadota</taxon>
        <taxon>Gammaproteobacteria</taxon>
        <taxon>Enterobacterales</taxon>
        <taxon>Enterobacteriaceae</taxon>
        <taxon>Mangrovibacter</taxon>
    </lineage>
</organism>
<dbReference type="RefSeq" id="WP_146211541.1">
    <property type="nucleotide sequence ID" value="NZ_QGTS01000014.1"/>
</dbReference>
<comment type="caution">
    <text evidence="1">The sequence shown here is derived from an EMBL/GenBank/DDBJ whole genome shotgun (WGS) entry which is preliminary data.</text>
</comment>
<accession>A0A317PVS0</accession>
<dbReference type="EMBL" id="QGTS01000014">
    <property type="protein sequence ID" value="PWW04986.1"/>
    <property type="molecule type" value="Genomic_DNA"/>
</dbReference>